<keyword evidence="2" id="KW-1185">Reference proteome</keyword>
<accession>A0A0K2SG20</accession>
<dbReference type="Proteomes" id="UP000065807">
    <property type="component" value="Chromosome"/>
</dbReference>
<dbReference type="RefSeq" id="WP_068133091.1">
    <property type="nucleotide sequence ID" value="NZ_AP014924.1"/>
</dbReference>
<protein>
    <submittedName>
        <fullName evidence="1">Uncharacterized protein</fullName>
    </submittedName>
</protein>
<name>A0A0K2SG20_LIMPI</name>
<evidence type="ECO:0000313" key="1">
    <source>
        <dbReference type="EMBL" id="BAS26040.1"/>
    </source>
</evidence>
<gene>
    <name evidence="1" type="ORF">LIP_0183</name>
</gene>
<reference evidence="2" key="1">
    <citation type="submission" date="2015-07" db="EMBL/GenBank/DDBJ databases">
        <title>Complete genome sequence and phylogenetic analysis of Limnochorda pilosa.</title>
        <authorList>
            <person name="Watanabe M."/>
            <person name="Kojima H."/>
            <person name="Fukui M."/>
        </authorList>
    </citation>
    <scope>NUCLEOTIDE SEQUENCE [LARGE SCALE GENOMIC DNA]</scope>
    <source>
        <strain evidence="2">HC45</strain>
    </source>
</reference>
<dbReference type="AlphaFoldDB" id="A0A0K2SG20"/>
<reference evidence="2" key="2">
    <citation type="journal article" date="2016" name="Int. J. Syst. Evol. Microbiol.">
        <title>Complete genome sequence and cell structure of Limnochorda pilosa, a Gram-negative spore-former within the phylum Firmicutes.</title>
        <authorList>
            <person name="Watanabe M."/>
            <person name="Kojima H."/>
            <person name="Fukui M."/>
        </authorList>
    </citation>
    <scope>NUCLEOTIDE SEQUENCE [LARGE SCALE GENOMIC DNA]</scope>
    <source>
        <strain evidence="2">HC45</strain>
    </source>
</reference>
<dbReference type="KEGG" id="lpil:LIP_0183"/>
<organism evidence="1 2">
    <name type="scientific">Limnochorda pilosa</name>
    <dbReference type="NCBI Taxonomy" id="1555112"/>
    <lineage>
        <taxon>Bacteria</taxon>
        <taxon>Bacillati</taxon>
        <taxon>Bacillota</taxon>
        <taxon>Limnochordia</taxon>
        <taxon>Limnochordales</taxon>
        <taxon>Limnochordaceae</taxon>
        <taxon>Limnochorda</taxon>
    </lineage>
</organism>
<dbReference type="EMBL" id="AP014924">
    <property type="protein sequence ID" value="BAS26040.1"/>
    <property type="molecule type" value="Genomic_DNA"/>
</dbReference>
<evidence type="ECO:0000313" key="2">
    <source>
        <dbReference type="Proteomes" id="UP000065807"/>
    </source>
</evidence>
<proteinExistence type="predicted"/>
<sequence length="70" mass="7982">MLEAARPSVSEANPEARRLRRQIAMLRSQLAEGERLPAYEEAPELYERLDALVVAYIRLQMESQQAVSIP</sequence>